<dbReference type="GO" id="GO:0008395">
    <property type="term" value="F:steroid hydroxylase activity"/>
    <property type="evidence" value="ECO:0007669"/>
    <property type="project" value="TreeGrafter"/>
</dbReference>
<evidence type="ECO:0000256" key="21">
    <source>
        <dbReference type="ARBA" id="ARBA00023004"/>
    </source>
</evidence>
<dbReference type="PANTHER" id="PTHR24302:SF47">
    <property type="entry name" value="CYTOCHROME P450"/>
    <property type="match status" value="1"/>
</dbReference>
<reference evidence="39 40" key="1">
    <citation type="journal article" date="2017" name="Gigascience">
        <title>Draft genome of the honey bee ectoparasitic mite, Tropilaelaps mercedesae, is shaped by the parasitic life history.</title>
        <authorList>
            <person name="Dong X."/>
            <person name="Armstrong S.D."/>
            <person name="Xia D."/>
            <person name="Makepeace B.L."/>
            <person name="Darby A.C."/>
            <person name="Kadowaki T."/>
        </authorList>
    </citation>
    <scope>NUCLEOTIDE SEQUENCE [LARGE SCALE GENOMIC DNA]</scope>
    <source>
        <strain evidence="39">Wuxi-XJTLU</strain>
    </source>
</reference>
<proteinExistence type="inferred from homology"/>
<keyword evidence="20 37" id="KW-0560">Oxidoreductase</keyword>
<dbReference type="PANTHER" id="PTHR24302">
    <property type="entry name" value="CYTOCHROME P450 FAMILY 3"/>
    <property type="match status" value="1"/>
</dbReference>
<evidence type="ECO:0000256" key="28">
    <source>
        <dbReference type="ARBA" id="ARBA00033404"/>
    </source>
</evidence>
<evidence type="ECO:0000256" key="35">
    <source>
        <dbReference type="ARBA" id="ARBA00054825"/>
    </source>
</evidence>
<keyword evidence="17" id="KW-0276">Fatty acid metabolism</keyword>
<evidence type="ECO:0000256" key="11">
    <source>
        <dbReference type="ARBA" id="ARBA00022516"/>
    </source>
</evidence>
<evidence type="ECO:0000256" key="23">
    <source>
        <dbReference type="ARBA" id="ARBA00023098"/>
    </source>
</evidence>
<dbReference type="FunFam" id="1.10.630.10:FF:000182">
    <property type="entry name" value="Cytochrome P450 3A4"/>
    <property type="match status" value="1"/>
</dbReference>
<dbReference type="InParanoid" id="A0A1V9XVP0"/>
<evidence type="ECO:0000256" key="19">
    <source>
        <dbReference type="ARBA" id="ARBA00022989"/>
    </source>
</evidence>
<sequence>MELVVTILVLVATLVLGWIAHRRFVEHTFLHRYGIAGPKPHLFFGNILQLKKDRVNVMTRWIKQYGKHFGYYIGGQAVIVCSDIDTLRQVLIKESTNFIDRPEGPVTGEPFKSSIIYLKGEEWKRVRGALTPSFSSAKLRLMSHIMQDCISVFVDIIKEKAQSGTTFNMDNVAQGLTLDVICKCALAMDTNCQRAEGGLRTNLKEFLDKAESDVVNLAYAFPFLRLFFKILYYIFATGGLIKLILLNLEHVIRRRRSGEDSKQPDILQIMLDSQTTSGGKQMTDYHIMANAFIYLVAGFETSATSLSFITQILVEKPEVQQQILDEVTRLFPDKVSKGEKLTYEDVQELKHLDHVFNECMRIYPPVILFISRHCLRTCTLNGYTFPGGAQVLVPVYQLHRDPELWDAPDEFRPQRFSPDAERPILLEQFMPFGLGPRMCIGMRFATLQIKMALVELLRNVRLKPGEGFQSPPELIVPSVIINSKNGVRVCAELI</sequence>
<evidence type="ECO:0000256" key="27">
    <source>
        <dbReference type="ARBA" id="ARBA00023239"/>
    </source>
</evidence>
<keyword evidence="12" id="KW-0643">Prostaglandin biosynthesis</keyword>
<dbReference type="GO" id="GO:0020037">
    <property type="term" value="F:heme binding"/>
    <property type="evidence" value="ECO:0007669"/>
    <property type="project" value="InterPro"/>
</dbReference>
<evidence type="ECO:0000256" key="16">
    <source>
        <dbReference type="ARBA" id="ARBA00022824"/>
    </source>
</evidence>
<dbReference type="Proteomes" id="UP000192247">
    <property type="component" value="Unassembled WGS sequence"/>
</dbReference>
<evidence type="ECO:0000256" key="29">
    <source>
        <dbReference type="ARBA" id="ARBA00036380"/>
    </source>
</evidence>
<dbReference type="EMBL" id="MNPL01003392">
    <property type="protein sequence ID" value="OQR77565.1"/>
    <property type="molecule type" value="Genomic_DNA"/>
</dbReference>
<evidence type="ECO:0000256" key="13">
    <source>
        <dbReference type="ARBA" id="ARBA00022617"/>
    </source>
</evidence>
<keyword evidence="21 36" id="KW-0408">Iron</keyword>
<evidence type="ECO:0000256" key="36">
    <source>
        <dbReference type="PIRSR" id="PIRSR602401-1"/>
    </source>
</evidence>
<dbReference type="InterPro" id="IPR002401">
    <property type="entry name" value="Cyt_P450_E_grp-I"/>
</dbReference>
<comment type="cofactor">
    <cofactor evidence="3 36">
        <name>heme</name>
        <dbReference type="ChEBI" id="CHEBI:30413"/>
    </cofactor>
</comment>
<gene>
    <name evidence="39" type="ORF">BIW11_07004</name>
</gene>
<keyword evidence="19 38" id="KW-1133">Transmembrane helix</keyword>
<keyword evidence="26" id="KW-0413">Isomerase</keyword>
<evidence type="ECO:0000256" key="20">
    <source>
        <dbReference type="ARBA" id="ARBA00023002"/>
    </source>
</evidence>
<evidence type="ECO:0000256" key="7">
    <source>
        <dbReference type="ARBA" id="ARBA00010617"/>
    </source>
</evidence>
<dbReference type="Gene3D" id="1.10.630.10">
    <property type="entry name" value="Cytochrome P450"/>
    <property type="match status" value="1"/>
</dbReference>
<dbReference type="InterPro" id="IPR050705">
    <property type="entry name" value="Cytochrome_P450_3A"/>
</dbReference>
<dbReference type="InterPro" id="IPR001128">
    <property type="entry name" value="Cyt_P450"/>
</dbReference>
<accession>A0A1V9XVP0</accession>
<comment type="catalytic activity">
    <reaction evidence="2">
        <text>a hydroperoxyeicosatetraenoate = an oxoeicosatetraenoate + H2O</text>
        <dbReference type="Rhea" id="RHEA:55556"/>
        <dbReference type="ChEBI" id="CHEBI:15377"/>
        <dbReference type="ChEBI" id="CHEBI:59720"/>
        <dbReference type="ChEBI" id="CHEBI:131859"/>
        <dbReference type="EC" id="4.2.1.152"/>
    </reaction>
    <physiologicalReaction direction="left-to-right" evidence="2">
        <dbReference type="Rhea" id="RHEA:55557"/>
    </physiologicalReaction>
</comment>
<keyword evidence="40" id="KW-1185">Reference proteome</keyword>
<evidence type="ECO:0000256" key="25">
    <source>
        <dbReference type="ARBA" id="ARBA00023160"/>
    </source>
</evidence>
<evidence type="ECO:0000256" key="31">
    <source>
        <dbReference type="ARBA" id="ARBA00036475"/>
    </source>
</evidence>
<dbReference type="GO" id="GO:0005506">
    <property type="term" value="F:iron ion binding"/>
    <property type="evidence" value="ECO:0007669"/>
    <property type="project" value="InterPro"/>
</dbReference>
<comment type="similarity">
    <text evidence="7 37">Belongs to the cytochrome P450 family.</text>
</comment>
<protein>
    <recommendedName>
        <fullName evidence="33">Thromboxane-A synthase</fullName>
        <ecNumber evidence="9">4.2.1.152</ecNumber>
        <ecNumber evidence="32">5.3.99.5</ecNumber>
    </recommendedName>
    <alternativeName>
        <fullName evidence="34">Cytochrome P450 5A1</fullName>
    </alternativeName>
    <alternativeName>
        <fullName evidence="28">Hydroperoxy icosatetraenoate dehydratase</fullName>
    </alternativeName>
</protein>
<dbReference type="AlphaFoldDB" id="A0A1V9XVP0"/>
<keyword evidence="13 36" id="KW-0349">Heme</keyword>
<evidence type="ECO:0000256" key="4">
    <source>
        <dbReference type="ARBA" id="ARBA00004174"/>
    </source>
</evidence>
<evidence type="ECO:0000256" key="33">
    <source>
        <dbReference type="ARBA" id="ARBA00040834"/>
    </source>
</evidence>
<keyword evidence="18" id="KW-0492">Microsome</keyword>
<dbReference type="FunCoup" id="A0A1V9XVP0">
    <property type="interactions" value="52"/>
</dbReference>
<dbReference type="InterPro" id="IPR017972">
    <property type="entry name" value="Cyt_P450_CS"/>
</dbReference>
<keyword evidence="25" id="KW-0275">Fatty acid biosynthesis</keyword>
<dbReference type="GO" id="GO:0001516">
    <property type="term" value="P:prostaglandin biosynthetic process"/>
    <property type="evidence" value="ECO:0007669"/>
    <property type="project" value="UniProtKB-KW"/>
</dbReference>
<evidence type="ECO:0000256" key="12">
    <source>
        <dbReference type="ARBA" id="ARBA00022585"/>
    </source>
</evidence>
<evidence type="ECO:0000256" key="8">
    <source>
        <dbReference type="ARBA" id="ARBA00011245"/>
    </source>
</evidence>
<keyword evidence="23" id="KW-0443">Lipid metabolism</keyword>
<evidence type="ECO:0000256" key="17">
    <source>
        <dbReference type="ARBA" id="ARBA00022832"/>
    </source>
</evidence>
<dbReference type="PROSITE" id="PS00086">
    <property type="entry name" value="CYTOCHROME_P450"/>
    <property type="match status" value="1"/>
</dbReference>
<evidence type="ECO:0000256" key="5">
    <source>
        <dbReference type="ARBA" id="ARBA00004406"/>
    </source>
</evidence>
<evidence type="ECO:0000256" key="1">
    <source>
        <dbReference type="ARBA" id="ARBA00001143"/>
    </source>
</evidence>
<evidence type="ECO:0000256" key="24">
    <source>
        <dbReference type="ARBA" id="ARBA00023136"/>
    </source>
</evidence>
<name>A0A1V9XVP0_9ACAR</name>
<comment type="catalytic activity">
    <reaction evidence="31">
        <text>prostaglandin H2 = thromboxane A2</text>
        <dbReference type="Rhea" id="RHEA:17137"/>
        <dbReference type="ChEBI" id="CHEBI:57405"/>
        <dbReference type="ChEBI" id="CHEBI:57445"/>
        <dbReference type="EC" id="5.3.99.5"/>
    </reaction>
    <physiologicalReaction direction="left-to-right" evidence="31">
        <dbReference type="Rhea" id="RHEA:17138"/>
    </physiologicalReaction>
</comment>
<evidence type="ECO:0000256" key="22">
    <source>
        <dbReference type="ARBA" id="ARBA00023033"/>
    </source>
</evidence>
<comment type="subcellular location">
    <subcellularLocation>
        <location evidence="6">Endoplasmic reticulum membrane</location>
        <topology evidence="6">Multi-pass membrane protein</topology>
    </subcellularLocation>
    <subcellularLocation>
        <location evidence="5">Endoplasmic reticulum membrane</location>
        <topology evidence="5">Peripheral membrane protein</topology>
    </subcellularLocation>
    <subcellularLocation>
        <location evidence="4">Microsome membrane</location>
        <topology evidence="4">Peripheral membrane protein</topology>
    </subcellularLocation>
</comment>
<evidence type="ECO:0000313" key="39">
    <source>
        <dbReference type="EMBL" id="OQR77565.1"/>
    </source>
</evidence>
<evidence type="ECO:0000256" key="2">
    <source>
        <dbReference type="ARBA" id="ARBA00001719"/>
    </source>
</evidence>
<dbReference type="GO" id="GO:0004796">
    <property type="term" value="F:thromboxane-A synthase activity"/>
    <property type="evidence" value="ECO:0007669"/>
    <property type="project" value="UniProtKB-EC"/>
</dbReference>
<keyword evidence="24 38" id="KW-0472">Membrane</keyword>
<evidence type="ECO:0000256" key="6">
    <source>
        <dbReference type="ARBA" id="ARBA00004477"/>
    </source>
</evidence>
<keyword evidence="15 36" id="KW-0479">Metal-binding</keyword>
<dbReference type="STRING" id="418985.A0A1V9XVP0"/>
<dbReference type="GO" id="GO:0016705">
    <property type="term" value="F:oxidoreductase activity, acting on paired donors, with incorporation or reduction of molecular oxygen"/>
    <property type="evidence" value="ECO:0007669"/>
    <property type="project" value="InterPro"/>
</dbReference>
<keyword evidence="10" id="KW-0644">Prostaglandin metabolism</keyword>
<evidence type="ECO:0000256" key="14">
    <source>
        <dbReference type="ARBA" id="ARBA00022692"/>
    </source>
</evidence>
<keyword evidence="27" id="KW-0456">Lyase</keyword>
<dbReference type="PRINTS" id="PR00385">
    <property type="entry name" value="P450"/>
</dbReference>
<dbReference type="CDD" id="cd11055">
    <property type="entry name" value="CYP3A-like"/>
    <property type="match status" value="1"/>
</dbReference>
<evidence type="ECO:0000256" key="10">
    <source>
        <dbReference type="ARBA" id="ARBA00022501"/>
    </source>
</evidence>
<keyword evidence="14 38" id="KW-0812">Transmembrane</keyword>
<dbReference type="PRINTS" id="PR00463">
    <property type="entry name" value="EP450I"/>
</dbReference>
<comment type="catalytic activity">
    <reaction evidence="30">
        <text>prostaglandin H2 = (12S)-hydroxy-(5Z,8E,10E)-heptadecatrienoate + malonaldehyde</text>
        <dbReference type="Rhea" id="RHEA:48644"/>
        <dbReference type="ChEBI" id="CHEBI:57405"/>
        <dbReference type="ChEBI" id="CHEBI:90694"/>
        <dbReference type="ChEBI" id="CHEBI:566274"/>
    </reaction>
</comment>
<evidence type="ECO:0000256" key="3">
    <source>
        <dbReference type="ARBA" id="ARBA00001971"/>
    </source>
</evidence>
<evidence type="ECO:0000256" key="32">
    <source>
        <dbReference type="ARBA" id="ARBA00038872"/>
    </source>
</evidence>
<evidence type="ECO:0000256" key="37">
    <source>
        <dbReference type="RuleBase" id="RU000461"/>
    </source>
</evidence>
<comment type="catalytic activity">
    <reaction evidence="29">
        <text>(15S)-hydroperoxy-(5Z,8Z,11Z,13E)-eicosatetraenoate + AH2 = (15S)-hydroxy-(5Z,8Z,11Z,13E)-eicosatetraenoate + A + H2O</text>
        <dbReference type="Rhea" id="RHEA:48856"/>
        <dbReference type="ChEBI" id="CHEBI:13193"/>
        <dbReference type="ChEBI" id="CHEBI:15377"/>
        <dbReference type="ChEBI" id="CHEBI:17499"/>
        <dbReference type="ChEBI" id="CHEBI:57409"/>
        <dbReference type="ChEBI" id="CHEBI:57446"/>
    </reaction>
    <physiologicalReaction direction="left-to-right" evidence="29">
        <dbReference type="Rhea" id="RHEA:48857"/>
    </physiologicalReaction>
</comment>
<keyword evidence="11" id="KW-0444">Lipid biosynthesis</keyword>
<evidence type="ECO:0000256" key="38">
    <source>
        <dbReference type="SAM" id="Phobius"/>
    </source>
</evidence>
<comment type="caution">
    <text evidence="39">The sequence shown here is derived from an EMBL/GenBank/DDBJ whole genome shotgun (WGS) entry which is preliminary data.</text>
</comment>
<dbReference type="EC" id="5.3.99.5" evidence="32"/>
<dbReference type="GO" id="GO:0106256">
    <property type="term" value="F:hydroperoxy icosatetraenoate dehydratase activity"/>
    <property type="evidence" value="ECO:0007669"/>
    <property type="project" value="UniProtKB-EC"/>
</dbReference>
<evidence type="ECO:0000256" key="26">
    <source>
        <dbReference type="ARBA" id="ARBA00023235"/>
    </source>
</evidence>
<dbReference type="OrthoDB" id="6501435at2759"/>
<keyword evidence="16" id="KW-0256">Endoplasmic reticulum</keyword>
<dbReference type="GO" id="GO:0005789">
    <property type="term" value="C:endoplasmic reticulum membrane"/>
    <property type="evidence" value="ECO:0007669"/>
    <property type="project" value="UniProtKB-SubCell"/>
</dbReference>
<organism evidence="39 40">
    <name type="scientific">Tropilaelaps mercedesae</name>
    <dbReference type="NCBI Taxonomy" id="418985"/>
    <lineage>
        <taxon>Eukaryota</taxon>
        <taxon>Metazoa</taxon>
        <taxon>Ecdysozoa</taxon>
        <taxon>Arthropoda</taxon>
        <taxon>Chelicerata</taxon>
        <taxon>Arachnida</taxon>
        <taxon>Acari</taxon>
        <taxon>Parasitiformes</taxon>
        <taxon>Mesostigmata</taxon>
        <taxon>Gamasina</taxon>
        <taxon>Dermanyssoidea</taxon>
        <taxon>Laelapidae</taxon>
        <taxon>Tropilaelaps</taxon>
    </lineage>
</organism>
<comment type="catalytic activity">
    <reaction evidence="1">
        <text>(15S)-hydroperoxy-(5Z,8Z,11Z,13E)-eicosatetraenoate = 15-oxo-(5Z,8Z,11Z,13E)-eicosatetraenoate + H2O</text>
        <dbReference type="Rhea" id="RHEA:48636"/>
        <dbReference type="ChEBI" id="CHEBI:15377"/>
        <dbReference type="ChEBI" id="CHEBI:57410"/>
        <dbReference type="ChEBI" id="CHEBI:57446"/>
    </reaction>
    <physiologicalReaction direction="left-to-right" evidence="1">
        <dbReference type="Rhea" id="RHEA:48637"/>
    </physiologicalReaction>
</comment>
<keyword evidence="22 37" id="KW-0503">Monooxygenase</keyword>
<dbReference type="InterPro" id="IPR036396">
    <property type="entry name" value="Cyt_P450_sf"/>
</dbReference>
<comment type="function">
    <text evidence="35">Catalyzes the conversion of prostaglandin H2 (PGH2) to thromboxane A2 (TXA2), a potent inducer of blood vessel constriction and platelet aggregation. Also cleaves PGH2 to 12-hydroxy-heptadecatrienoicacid (12-HHT) and malondialdehyde, which is known to act as a mediator of DNA damage. 12-HHT and malondialdehyde are formed stoichiometrically in the same amounts as TXA2. Additionally, displays dehydratase activity, toward (15S)-hydroperoxy-(5Z,8Z,11Z,13E)-eicosatetraenoate (15(S)-HPETE) producing 15-KETE and 15-HETE.</text>
</comment>
<evidence type="ECO:0000256" key="30">
    <source>
        <dbReference type="ARBA" id="ARBA00036424"/>
    </source>
</evidence>
<dbReference type="SUPFAM" id="SSF48264">
    <property type="entry name" value="Cytochrome P450"/>
    <property type="match status" value="1"/>
</dbReference>
<evidence type="ECO:0000256" key="15">
    <source>
        <dbReference type="ARBA" id="ARBA00022723"/>
    </source>
</evidence>
<comment type="subunit">
    <text evidence="8">Monomer.</text>
</comment>
<evidence type="ECO:0000313" key="40">
    <source>
        <dbReference type="Proteomes" id="UP000192247"/>
    </source>
</evidence>
<dbReference type="EC" id="4.2.1.152" evidence="9"/>
<evidence type="ECO:0000256" key="9">
    <source>
        <dbReference type="ARBA" id="ARBA00013084"/>
    </source>
</evidence>
<evidence type="ECO:0000256" key="18">
    <source>
        <dbReference type="ARBA" id="ARBA00022848"/>
    </source>
</evidence>
<evidence type="ECO:0000256" key="34">
    <source>
        <dbReference type="ARBA" id="ARBA00042726"/>
    </source>
</evidence>
<dbReference type="Pfam" id="PF00067">
    <property type="entry name" value="p450"/>
    <property type="match status" value="1"/>
</dbReference>
<feature type="transmembrane region" description="Helical" evidence="38">
    <location>
        <begin position="230"/>
        <end position="248"/>
    </location>
</feature>
<feature type="binding site" description="axial binding residue" evidence="36">
    <location>
        <position position="439"/>
    </location>
    <ligand>
        <name>heme</name>
        <dbReference type="ChEBI" id="CHEBI:30413"/>
    </ligand>
    <ligandPart>
        <name>Fe</name>
        <dbReference type="ChEBI" id="CHEBI:18248"/>
    </ligandPart>
</feature>